<name>A0A1V3NF06_9GAMM</name>
<comment type="caution">
    <text evidence="1">The sequence shown here is derived from an EMBL/GenBank/DDBJ whole genome shotgun (WGS) entry which is preliminary data.</text>
</comment>
<dbReference type="STRING" id="108003.B1C78_10460"/>
<protein>
    <submittedName>
        <fullName evidence="1">Uncharacterized protein</fullName>
    </submittedName>
</protein>
<dbReference type="OrthoDB" id="5917490at2"/>
<reference evidence="1 2" key="1">
    <citation type="submission" date="2017-02" db="EMBL/GenBank/DDBJ databases">
        <title>Genomic diversity within the haloalkaliphilic genus Thioalkalivibrio.</title>
        <authorList>
            <person name="Ahn A.-C."/>
            <person name="Meier-Kolthoff J."/>
            <person name="Overmars L."/>
            <person name="Richter M."/>
            <person name="Woyke T."/>
            <person name="Sorokin D.Y."/>
            <person name="Muyzer G."/>
        </authorList>
    </citation>
    <scope>NUCLEOTIDE SEQUENCE [LARGE SCALE GENOMIC DNA]</scope>
    <source>
        <strain evidence="1 2">ALJD</strain>
    </source>
</reference>
<evidence type="ECO:0000313" key="1">
    <source>
        <dbReference type="EMBL" id="OOG23699.1"/>
    </source>
</evidence>
<dbReference type="RefSeq" id="WP_077279098.1">
    <property type="nucleotide sequence ID" value="NZ_MVBK01000059.1"/>
</dbReference>
<accession>A0A1V3NF06</accession>
<dbReference type="Proteomes" id="UP000189462">
    <property type="component" value="Unassembled WGS sequence"/>
</dbReference>
<keyword evidence="2" id="KW-1185">Reference proteome</keyword>
<evidence type="ECO:0000313" key="2">
    <source>
        <dbReference type="Proteomes" id="UP000189462"/>
    </source>
</evidence>
<dbReference type="EMBL" id="MVBK01000059">
    <property type="protein sequence ID" value="OOG23699.1"/>
    <property type="molecule type" value="Genomic_DNA"/>
</dbReference>
<organism evidence="1 2">
    <name type="scientific">Thioalkalivibrio denitrificans</name>
    <dbReference type="NCBI Taxonomy" id="108003"/>
    <lineage>
        <taxon>Bacteria</taxon>
        <taxon>Pseudomonadati</taxon>
        <taxon>Pseudomonadota</taxon>
        <taxon>Gammaproteobacteria</taxon>
        <taxon>Chromatiales</taxon>
        <taxon>Ectothiorhodospiraceae</taxon>
        <taxon>Thioalkalivibrio</taxon>
    </lineage>
</organism>
<dbReference type="AlphaFoldDB" id="A0A1V3NF06"/>
<proteinExistence type="predicted"/>
<sequence>MPRLTALSFAALILLVLLGWLLQPRLASLLGDDGQPLIWLAEAGGDCDLHTGPCRVSLEDGGWVELSIEPRPIRMLYPFTMEVRHEGVDAETVAVDFSGVEMEMGFNRPRLQPVAPGLFRGDGLLPMCVLDRMTWRVQVLMDGEAGRGVAVYHFETTRN</sequence>
<gene>
    <name evidence="1" type="ORF">B1C78_10460</name>
</gene>